<keyword evidence="2" id="KW-1185">Reference proteome</keyword>
<protein>
    <submittedName>
        <fullName evidence="1">Uncharacterized protein</fullName>
    </submittedName>
</protein>
<name>A0A7J0DG52_9ERIC</name>
<sequence>MEAEGFLYNALSHLSAAAAPPRPPADSEPYVVFRNEISLSPRLVPETAAADYFSLGVGADNEEAPADLISTPSPALSSSSVTEQERTLEGGWFRANCRFKGPLLQLHKGLYAL</sequence>
<dbReference type="EMBL" id="BJWL01000214">
    <property type="protein sequence ID" value="GFS34629.1"/>
    <property type="molecule type" value="Genomic_DNA"/>
</dbReference>
<reference evidence="2" key="1">
    <citation type="submission" date="2019-07" db="EMBL/GenBank/DDBJ databases">
        <title>De Novo Assembly of kiwifruit Actinidia rufa.</title>
        <authorList>
            <person name="Sugita-Konishi S."/>
            <person name="Sato K."/>
            <person name="Mori E."/>
            <person name="Abe Y."/>
            <person name="Kisaki G."/>
            <person name="Hamano K."/>
            <person name="Suezawa K."/>
            <person name="Otani M."/>
            <person name="Fukuda T."/>
            <person name="Manabe T."/>
            <person name="Gomi K."/>
            <person name="Tabuchi M."/>
            <person name="Akimitsu K."/>
            <person name="Kataoka I."/>
        </authorList>
    </citation>
    <scope>NUCLEOTIDE SEQUENCE [LARGE SCALE GENOMIC DNA]</scope>
    <source>
        <strain evidence="2">cv. Fuchu</strain>
    </source>
</reference>
<evidence type="ECO:0000313" key="1">
    <source>
        <dbReference type="EMBL" id="GFS34629.1"/>
    </source>
</evidence>
<organism evidence="1 2">
    <name type="scientific">Actinidia rufa</name>
    <dbReference type="NCBI Taxonomy" id="165716"/>
    <lineage>
        <taxon>Eukaryota</taxon>
        <taxon>Viridiplantae</taxon>
        <taxon>Streptophyta</taxon>
        <taxon>Embryophyta</taxon>
        <taxon>Tracheophyta</taxon>
        <taxon>Spermatophyta</taxon>
        <taxon>Magnoliopsida</taxon>
        <taxon>eudicotyledons</taxon>
        <taxon>Gunneridae</taxon>
        <taxon>Pentapetalae</taxon>
        <taxon>asterids</taxon>
        <taxon>Ericales</taxon>
        <taxon>Actinidiaceae</taxon>
        <taxon>Actinidia</taxon>
    </lineage>
</organism>
<proteinExistence type="predicted"/>
<dbReference type="AlphaFoldDB" id="A0A7J0DG52"/>
<gene>
    <name evidence="1" type="ORF">Acr_00g0034990</name>
</gene>
<comment type="caution">
    <text evidence="1">The sequence shown here is derived from an EMBL/GenBank/DDBJ whole genome shotgun (WGS) entry which is preliminary data.</text>
</comment>
<dbReference type="OrthoDB" id="1749268at2759"/>
<accession>A0A7J0DG52</accession>
<evidence type="ECO:0000313" key="2">
    <source>
        <dbReference type="Proteomes" id="UP000585474"/>
    </source>
</evidence>
<dbReference type="Proteomes" id="UP000585474">
    <property type="component" value="Unassembled WGS sequence"/>
</dbReference>